<keyword evidence="3" id="KW-1185">Reference proteome</keyword>
<dbReference type="PANTHER" id="PTHR42791">
    <property type="entry name" value="GNAT FAMILY ACETYLTRANSFERASE"/>
    <property type="match status" value="1"/>
</dbReference>
<dbReference type="AlphaFoldDB" id="A0A9X4LX29"/>
<evidence type="ECO:0000259" key="1">
    <source>
        <dbReference type="PROSITE" id="PS51186"/>
    </source>
</evidence>
<keyword evidence="2" id="KW-0808">Transferase</keyword>
<proteinExistence type="predicted"/>
<accession>A0A9X4LX29</accession>
<dbReference type="InterPro" id="IPR052523">
    <property type="entry name" value="Trichothecene_AcTrans"/>
</dbReference>
<gene>
    <name evidence="2" type="ORF">NVS88_01495</name>
</gene>
<dbReference type="RefSeq" id="WP_332518996.1">
    <property type="nucleotide sequence ID" value="NZ_JANRHA010000001.1"/>
</dbReference>
<comment type="caution">
    <text evidence="2">The sequence shown here is derived from an EMBL/GenBank/DDBJ whole genome shotgun (WGS) entry which is preliminary data.</text>
</comment>
<evidence type="ECO:0000313" key="3">
    <source>
        <dbReference type="Proteomes" id="UP001152755"/>
    </source>
</evidence>
<evidence type="ECO:0000313" key="2">
    <source>
        <dbReference type="EMBL" id="MDG3013226.1"/>
    </source>
</evidence>
<dbReference type="PANTHER" id="PTHR42791:SF1">
    <property type="entry name" value="N-ACETYLTRANSFERASE DOMAIN-CONTAINING PROTEIN"/>
    <property type="match status" value="1"/>
</dbReference>
<dbReference type="SUPFAM" id="SSF55729">
    <property type="entry name" value="Acyl-CoA N-acyltransferases (Nat)"/>
    <property type="match status" value="1"/>
</dbReference>
<dbReference type="InterPro" id="IPR000182">
    <property type="entry name" value="GNAT_dom"/>
</dbReference>
<dbReference type="Pfam" id="PF00583">
    <property type="entry name" value="Acetyltransf_1"/>
    <property type="match status" value="1"/>
</dbReference>
<dbReference type="PROSITE" id="PS51186">
    <property type="entry name" value="GNAT"/>
    <property type="match status" value="1"/>
</dbReference>
<dbReference type="Proteomes" id="UP001152755">
    <property type="component" value="Unassembled WGS sequence"/>
</dbReference>
<dbReference type="GO" id="GO:0016747">
    <property type="term" value="F:acyltransferase activity, transferring groups other than amino-acyl groups"/>
    <property type="evidence" value="ECO:0007669"/>
    <property type="project" value="InterPro"/>
</dbReference>
<feature type="domain" description="N-acetyltransferase" evidence="1">
    <location>
        <begin position="3"/>
        <end position="200"/>
    </location>
</feature>
<organism evidence="2 3">
    <name type="scientific">Speluncibacter jeojiensis</name>
    <dbReference type="NCBI Taxonomy" id="2710754"/>
    <lineage>
        <taxon>Bacteria</taxon>
        <taxon>Bacillati</taxon>
        <taxon>Actinomycetota</taxon>
        <taxon>Actinomycetes</taxon>
        <taxon>Mycobacteriales</taxon>
        <taxon>Speluncibacteraceae</taxon>
        <taxon>Speluncibacter</taxon>
    </lineage>
</organism>
<dbReference type="EC" id="2.3.1.-" evidence="2"/>
<dbReference type="InterPro" id="IPR016181">
    <property type="entry name" value="Acyl_CoA_acyltransferase"/>
</dbReference>
<reference evidence="2" key="1">
    <citation type="submission" date="2022-08" db="EMBL/GenBank/DDBJ databases">
        <title>Genome analysis of Corynebacteriales strain.</title>
        <authorList>
            <person name="Lee S.D."/>
        </authorList>
    </citation>
    <scope>NUCLEOTIDE SEQUENCE</scope>
    <source>
        <strain evidence="2">D3-21</strain>
    </source>
</reference>
<dbReference type="CDD" id="cd04301">
    <property type="entry name" value="NAT_SF"/>
    <property type="match status" value="1"/>
</dbReference>
<name>A0A9X4LX29_9ACTN</name>
<protein>
    <submittedName>
        <fullName evidence="2">GNAT family N-acetyltransferase</fullName>
        <ecNumber evidence="2">2.3.1.-</ecNumber>
    </submittedName>
</protein>
<dbReference type="EMBL" id="JANRHA010000001">
    <property type="protein sequence ID" value="MDG3013226.1"/>
    <property type="molecule type" value="Genomic_DNA"/>
</dbReference>
<keyword evidence="2" id="KW-0012">Acyltransferase</keyword>
<sequence length="202" mass="22735">MTVTVRSATRHDIQDVAEVLALAFYDDPVMQWMVPDDERRMTALRRLYIRDLRFHHLSAGEVDMAYGDDGLLGGVAAWNRPGHWHPSTWQSLRSLPAVLWALGGRIRAGAQIDGMLTEAHPRERHWYLESIGTDPQVRGGGFGKALLGKGLARCDEARMPAYLESSKEANIAYYERFGFAVQRELAVPDGGPILYAMWRTPQ</sequence>
<dbReference type="Gene3D" id="3.40.630.30">
    <property type="match status" value="1"/>
</dbReference>